<feature type="region of interest" description="Disordered" evidence="1">
    <location>
        <begin position="204"/>
        <end position="247"/>
    </location>
</feature>
<protein>
    <submittedName>
        <fullName evidence="2 3">Uncharacterized protein</fullName>
    </submittedName>
</protein>
<dbReference type="PANTHER" id="PTHR45224:SF10">
    <property type="entry name" value="OS09G0317700 PROTEIN"/>
    <property type="match status" value="1"/>
</dbReference>
<dbReference type="OrthoDB" id="692133at2759"/>
<feature type="compositionally biased region" description="Basic residues" evidence="1">
    <location>
        <begin position="226"/>
        <end position="239"/>
    </location>
</feature>
<dbReference type="InParanoid" id="A0A0Q3HR29"/>
<dbReference type="Proteomes" id="UP000008810">
    <property type="component" value="Chromosome 4"/>
</dbReference>
<feature type="region of interest" description="Disordered" evidence="1">
    <location>
        <begin position="1"/>
        <end position="77"/>
    </location>
</feature>
<reference evidence="2 3" key="1">
    <citation type="journal article" date="2010" name="Nature">
        <title>Genome sequencing and analysis of the model grass Brachypodium distachyon.</title>
        <authorList>
            <consortium name="International Brachypodium Initiative"/>
        </authorList>
    </citation>
    <scope>NUCLEOTIDE SEQUENCE [LARGE SCALE GENOMIC DNA]</scope>
    <source>
        <strain evidence="2 3">Bd21</strain>
    </source>
</reference>
<dbReference type="EMBL" id="CM000883">
    <property type="protein sequence ID" value="KQJ90675.1"/>
    <property type="molecule type" value="Genomic_DNA"/>
</dbReference>
<reference evidence="2" key="2">
    <citation type="submission" date="2017-06" db="EMBL/GenBank/DDBJ databases">
        <title>WGS assembly of Brachypodium distachyon.</title>
        <authorList>
            <consortium name="The International Brachypodium Initiative"/>
            <person name="Lucas S."/>
            <person name="Harmon-Smith M."/>
            <person name="Lail K."/>
            <person name="Tice H."/>
            <person name="Grimwood J."/>
            <person name="Bruce D."/>
            <person name="Barry K."/>
            <person name="Shu S."/>
            <person name="Lindquist E."/>
            <person name="Wang M."/>
            <person name="Pitluck S."/>
            <person name="Vogel J.P."/>
            <person name="Garvin D.F."/>
            <person name="Mockler T.C."/>
            <person name="Schmutz J."/>
            <person name="Rokhsar D."/>
            <person name="Bevan M.W."/>
        </authorList>
    </citation>
    <scope>NUCLEOTIDE SEQUENCE</scope>
    <source>
        <strain evidence="2">Bd21</strain>
    </source>
</reference>
<evidence type="ECO:0000256" key="1">
    <source>
        <dbReference type="SAM" id="MobiDB-lite"/>
    </source>
</evidence>
<dbReference type="PANTHER" id="PTHR45224">
    <property type="entry name" value="OS01G0527900 PROTEIN-RELATED"/>
    <property type="match status" value="1"/>
</dbReference>
<accession>A0A0Q3HR29</accession>
<proteinExistence type="predicted"/>
<dbReference type="AlphaFoldDB" id="A0A0Q3HR29"/>
<reference evidence="3" key="3">
    <citation type="submission" date="2018-08" db="UniProtKB">
        <authorList>
            <consortium name="EnsemblPlants"/>
        </authorList>
    </citation>
    <scope>IDENTIFICATION</scope>
    <source>
        <strain evidence="3">cv. Bd21</strain>
    </source>
</reference>
<sequence length="328" mass="36555">MGQYPPRPFGAGASSSPSSPVGCMPFLGADGGSSRQDESSPIGVDSPISPPYPTHFDPAINNEEGSESSPDEIEKKGKTAWLHNSCDPIDGNSKRAENYWKEIAAKFNKYATKEQQKSVMQCKNHWTKTTKKVTKFNGVYNAEKTMWPSGCDDHGFMEKVHAKYKSVTKTKRPFAYEHWWKAVKVEAKWRRSYSAEEMNKTNKLNAAGAYSSPSQSTDQEGVLKRPVGRNKAKAQHKSTSKSTDSITSEKRIADAALVHAEASKVQAEATKVQVEADKERAGTEKEKMKVDKLSTYLHLLHKDTSSYDDLQKSRHEQVVDFLAKELFG</sequence>
<feature type="compositionally biased region" description="Low complexity" evidence="1">
    <location>
        <begin position="9"/>
        <end position="20"/>
    </location>
</feature>
<dbReference type="STRING" id="15368.A0A0Q3HR29"/>
<organism evidence="2">
    <name type="scientific">Brachypodium distachyon</name>
    <name type="common">Purple false brome</name>
    <name type="synonym">Trachynia distachya</name>
    <dbReference type="NCBI Taxonomy" id="15368"/>
    <lineage>
        <taxon>Eukaryota</taxon>
        <taxon>Viridiplantae</taxon>
        <taxon>Streptophyta</taxon>
        <taxon>Embryophyta</taxon>
        <taxon>Tracheophyta</taxon>
        <taxon>Spermatophyta</taxon>
        <taxon>Magnoliopsida</taxon>
        <taxon>Liliopsida</taxon>
        <taxon>Poales</taxon>
        <taxon>Poaceae</taxon>
        <taxon>BOP clade</taxon>
        <taxon>Pooideae</taxon>
        <taxon>Stipodae</taxon>
        <taxon>Brachypodieae</taxon>
        <taxon>Brachypodium</taxon>
    </lineage>
</organism>
<keyword evidence="4" id="KW-1185">Reference proteome</keyword>
<name>A0A0Q3HR29_BRADI</name>
<evidence type="ECO:0000313" key="3">
    <source>
        <dbReference type="EnsemblPlants" id="KQJ90675"/>
    </source>
</evidence>
<evidence type="ECO:0000313" key="2">
    <source>
        <dbReference type="EMBL" id="KQJ90675.1"/>
    </source>
</evidence>
<dbReference type="Gramene" id="KQJ90675">
    <property type="protein sequence ID" value="KQJ90675"/>
    <property type="gene ID" value="BRADI_4g33211v3"/>
</dbReference>
<gene>
    <name evidence="2" type="ORF">BRADI_4g33211v3</name>
</gene>
<dbReference type="EnsemblPlants" id="KQJ90675">
    <property type="protein sequence ID" value="KQJ90675"/>
    <property type="gene ID" value="BRADI_4g33211v3"/>
</dbReference>
<evidence type="ECO:0000313" key="4">
    <source>
        <dbReference type="Proteomes" id="UP000008810"/>
    </source>
</evidence>